<reference evidence="2 3" key="1">
    <citation type="submission" date="2023-10" db="EMBL/GenBank/DDBJ databases">
        <title>Psychrosphaera aquimaarina strain SW33 isolated from seawater.</title>
        <authorList>
            <person name="Bayburt H."/>
            <person name="Kim J.M."/>
            <person name="Choi B.J."/>
            <person name="Jeon C.O."/>
        </authorList>
    </citation>
    <scope>NUCLEOTIDE SEQUENCE [LARGE SCALE GENOMIC DNA]</scope>
    <source>
        <strain evidence="2 3">KCTC 52743</strain>
    </source>
</reference>
<evidence type="ECO:0000256" key="1">
    <source>
        <dbReference type="SAM" id="SignalP"/>
    </source>
</evidence>
<gene>
    <name evidence="2" type="ORF">RT723_13015</name>
</gene>
<protein>
    <submittedName>
        <fullName evidence="2">Uncharacterized protein</fullName>
    </submittedName>
</protein>
<evidence type="ECO:0000313" key="3">
    <source>
        <dbReference type="Proteomes" id="UP001257914"/>
    </source>
</evidence>
<evidence type="ECO:0000313" key="2">
    <source>
        <dbReference type="EMBL" id="MDU0113902.1"/>
    </source>
</evidence>
<name>A0ABU3R2J3_9GAMM</name>
<dbReference type="Proteomes" id="UP001257914">
    <property type="component" value="Unassembled WGS sequence"/>
</dbReference>
<keyword evidence="3" id="KW-1185">Reference proteome</keyword>
<accession>A0ABU3R2J3</accession>
<feature type="signal peptide" evidence="1">
    <location>
        <begin position="1"/>
        <end position="23"/>
    </location>
</feature>
<dbReference type="EMBL" id="JAWCUA010000010">
    <property type="protein sequence ID" value="MDU0113902.1"/>
    <property type="molecule type" value="Genomic_DNA"/>
</dbReference>
<organism evidence="2 3">
    <name type="scientific">Psychrosphaera aquimarina</name>
    <dbReference type="NCBI Taxonomy" id="2044854"/>
    <lineage>
        <taxon>Bacteria</taxon>
        <taxon>Pseudomonadati</taxon>
        <taxon>Pseudomonadota</taxon>
        <taxon>Gammaproteobacteria</taxon>
        <taxon>Alteromonadales</taxon>
        <taxon>Pseudoalteromonadaceae</taxon>
        <taxon>Psychrosphaera</taxon>
    </lineage>
</organism>
<dbReference type="RefSeq" id="WP_216056271.1">
    <property type="nucleotide sequence ID" value="NZ_JAWCUA010000010.1"/>
</dbReference>
<proteinExistence type="predicted"/>
<feature type="chain" id="PRO_5047219413" evidence="1">
    <location>
        <begin position="24"/>
        <end position="94"/>
    </location>
</feature>
<comment type="caution">
    <text evidence="2">The sequence shown here is derived from an EMBL/GenBank/DDBJ whole genome shotgun (WGS) entry which is preliminary data.</text>
</comment>
<sequence length="94" mass="10721">MIISKYKKIISFSVFFISASALSAPVVNDCPCKNNKTITVKECPSAKVSSPSWWDWITSNKSSRFHFFQLLELIHNDDGKSVTSDNKKENRQYS</sequence>
<keyword evidence="1" id="KW-0732">Signal</keyword>